<feature type="compositionally biased region" description="Basic and acidic residues" evidence="5">
    <location>
        <begin position="392"/>
        <end position="415"/>
    </location>
</feature>
<name>A0A6I9XKW9_9SAUR</name>
<dbReference type="EC" id="2.3.1.5" evidence="2"/>
<feature type="region of interest" description="Disordered" evidence="5">
    <location>
        <begin position="748"/>
        <end position="772"/>
    </location>
</feature>
<feature type="compositionally biased region" description="Basic and acidic residues" evidence="5">
    <location>
        <begin position="487"/>
        <end position="498"/>
    </location>
</feature>
<proteinExistence type="inferred from homology"/>
<dbReference type="KEGG" id="tsr:106543195"/>
<accession>A0A6I9XKW9</accession>
<sequence length="772" mass="84020">MDVGCYLQRIGFQCPSAGPSLETLKCIHRSHLFSIPFESLSIHCKEPIHLELPRLYEKIVQNQRGGFCYELNGLFQWLLRALGFHTKILATHVCNHFMQCYGPPLDHLVILVDLDGQQFLCDVGFGEGFLELLDLKSELQIQYDFHCPQKVALCTSSNKHTEDQTEIQIQNQQWRSTSFQKLPNVSPAASVELGSLQNLGGPDLQKALQKYGLDLDEFSGQNAAPATESALTPEPEVKLSRGALIPISSQLQPPPRNASDSKANSHLPLDTNLRGASKPPTQEEGSVAAPLHLSESSTSVEAAIQITSITFASRRRSPSPSRILRSVLTDVSPAPDLVSPETRPANPQERQKVNSSPLQSYKACPPAGFTSEKNVASPSAKVCPPPLGSLKAARDDPRREDWGPSPEESPRRGLEPKGLVQQTDEDEHPSDPSRAEQRRYAKTLDDTYADRSNLERPLPPPKTGDVRPQNFSAGDARCAAPKIPFPARKEKTPIREDLSTSDSYLHKPRRRGDGSTPLLHFASLDCISTAVPPVSPPSPTRKALSGVHLTLSPKRVELDLFGPAEAGPEGRQVEVLKPNASDVPGPSSKPTVSKRKAQGSSYFSREASSQEVPEGGEPALHQHVQESRTIRGGVADAGTRSSRASESLKATASSQTEWMSSDAITQITTESPQKTTYSAEIFVSAENGEAPDRPKSPQNPDDTMLGLPKISALDGQAGDRPLVLPYKPPGCSEVYYVPCGKETLRISRVRSETTVESSHSGRPPSVDLRAPN</sequence>
<feature type="region of interest" description="Disordered" evidence="5">
    <location>
        <begin position="333"/>
        <end position="516"/>
    </location>
</feature>
<reference evidence="7" key="1">
    <citation type="submission" date="2025-08" db="UniProtKB">
        <authorList>
            <consortium name="RefSeq"/>
        </authorList>
    </citation>
    <scope>IDENTIFICATION</scope>
</reference>
<comment type="similarity">
    <text evidence="1 4">Belongs to the arylamine N-acetyltransferase family.</text>
</comment>
<keyword evidence="3 4" id="KW-0012">Acyltransferase</keyword>
<dbReference type="PANTHER" id="PTHR11786">
    <property type="entry name" value="N-HYDROXYARYLAMINE O-ACETYLTRANSFERASE"/>
    <property type="match status" value="1"/>
</dbReference>
<evidence type="ECO:0000256" key="2">
    <source>
        <dbReference type="ARBA" id="ARBA00012701"/>
    </source>
</evidence>
<evidence type="ECO:0000256" key="1">
    <source>
        <dbReference type="ARBA" id="ARBA00006547"/>
    </source>
</evidence>
<protein>
    <recommendedName>
        <fullName evidence="2">arylamine N-acetyltransferase</fullName>
        <ecNumber evidence="2">2.3.1.5</ecNumber>
    </recommendedName>
</protein>
<organism evidence="6 7">
    <name type="scientific">Thamnophis sirtalis</name>
    <dbReference type="NCBI Taxonomy" id="35019"/>
    <lineage>
        <taxon>Eukaryota</taxon>
        <taxon>Metazoa</taxon>
        <taxon>Chordata</taxon>
        <taxon>Craniata</taxon>
        <taxon>Vertebrata</taxon>
        <taxon>Euteleostomi</taxon>
        <taxon>Lepidosauria</taxon>
        <taxon>Squamata</taxon>
        <taxon>Bifurcata</taxon>
        <taxon>Unidentata</taxon>
        <taxon>Episquamata</taxon>
        <taxon>Toxicofera</taxon>
        <taxon>Serpentes</taxon>
        <taxon>Colubroidea</taxon>
        <taxon>Colubridae</taxon>
        <taxon>Natricinae</taxon>
        <taxon>Thamnophis</taxon>
    </lineage>
</organism>
<evidence type="ECO:0000313" key="6">
    <source>
        <dbReference type="Proteomes" id="UP000504617"/>
    </source>
</evidence>
<dbReference type="Gene3D" id="3.30.2140.20">
    <property type="match status" value="1"/>
</dbReference>
<feature type="compositionally biased region" description="Basic and acidic residues" evidence="5">
    <location>
        <begin position="429"/>
        <end position="454"/>
    </location>
</feature>
<dbReference type="GeneID" id="106543195"/>
<evidence type="ECO:0000256" key="3">
    <source>
        <dbReference type="ARBA" id="ARBA00023315"/>
    </source>
</evidence>
<keyword evidence="6" id="KW-1185">Reference proteome</keyword>
<feature type="compositionally biased region" description="Polar residues" evidence="5">
    <location>
        <begin position="639"/>
        <end position="657"/>
    </location>
</feature>
<dbReference type="Proteomes" id="UP000504617">
    <property type="component" value="Unplaced"/>
</dbReference>
<evidence type="ECO:0000313" key="7">
    <source>
        <dbReference type="RefSeq" id="XP_013914597.1"/>
    </source>
</evidence>
<feature type="compositionally biased region" description="Polar residues" evidence="5">
    <location>
        <begin position="598"/>
        <end position="611"/>
    </location>
</feature>
<dbReference type="AlphaFoldDB" id="A0A6I9XKW9"/>
<keyword evidence="4" id="KW-0808">Transferase</keyword>
<dbReference type="SUPFAM" id="SSF54001">
    <property type="entry name" value="Cysteine proteinases"/>
    <property type="match status" value="1"/>
</dbReference>
<dbReference type="InterPro" id="IPR038765">
    <property type="entry name" value="Papain-like_cys_pep_sf"/>
</dbReference>
<dbReference type="PRINTS" id="PR01543">
    <property type="entry name" value="ANATRNSFRASE"/>
</dbReference>
<dbReference type="InterPro" id="IPR001447">
    <property type="entry name" value="Arylamine_N-AcTrfase"/>
</dbReference>
<dbReference type="GO" id="GO:0004060">
    <property type="term" value="F:arylamine N-acetyltransferase activity"/>
    <property type="evidence" value="ECO:0007669"/>
    <property type="project" value="UniProtKB-EC"/>
</dbReference>
<dbReference type="PANTHER" id="PTHR11786:SF3">
    <property type="entry name" value="ARYLAMINE N-ACETYLTRANSFERASE"/>
    <property type="match status" value="1"/>
</dbReference>
<dbReference type="Pfam" id="PF00797">
    <property type="entry name" value="Acetyltransf_2"/>
    <property type="match status" value="1"/>
</dbReference>
<dbReference type="InterPro" id="IPR053710">
    <property type="entry name" value="Arylamine_NAT_domain_sf"/>
</dbReference>
<feature type="region of interest" description="Disordered" evidence="5">
    <location>
        <begin position="561"/>
        <end position="657"/>
    </location>
</feature>
<dbReference type="RefSeq" id="XP_013914597.1">
    <property type="nucleotide sequence ID" value="XM_014059122.1"/>
</dbReference>
<feature type="region of interest" description="Disordered" evidence="5">
    <location>
        <begin position="248"/>
        <end position="297"/>
    </location>
</feature>
<gene>
    <name evidence="7" type="primary">LOC106543195</name>
</gene>
<evidence type="ECO:0000256" key="5">
    <source>
        <dbReference type="SAM" id="MobiDB-lite"/>
    </source>
</evidence>
<feature type="region of interest" description="Disordered" evidence="5">
    <location>
        <begin position="685"/>
        <end position="718"/>
    </location>
</feature>
<evidence type="ECO:0000256" key="4">
    <source>
        <dbReference type="RuleBase" id="RU003452"/>
    </source>
</evidence>
<dbReference type="OrthoDB" id="10260017at2759"/>